<protein>
    <submittedName>
        <fullName evidence="1">Uncharacterized protein</fullName>
    </submittedName>
</protein>
<evidence type="ECO:0000313" key="1">
    <source>
        <dbReference type="EMBL" id="KKU21689.1"/>
    </source>
</evidence>
<dbReference type="EMBL" id="LCLS01000015">
    <property type="protein sequence ID" value="KKU21689.1"/>
    <property type="molecule type" value="Genomic_DNA"/>
</dbReference>
<accession>A0A0G1NMA0</accession>
<sequence>MVYPPDVLAEKRESRALDYIVPKDTDPSVLVGLLEDRVGKLVQEEDINTKDRRISIILRLFDEVRHLVRTFRITYENTIWKENRLIFRGNGSIGLRIEGYEQDLGENTILKLYSISLARAVFDWKGKNIADFIQKVALIDLCRLTNDMRRAQRISQDEYSLLESKHEQAEEI</sequence>
<organism evidence="1 2">
    <name type="scientific">Candidatus Nomurabacteria bacterium GW2011_GWA1_46_11</name>
    <dbReference type="NCBI Taxonomy" id="1618732"/>
    <lineage>
        <taxon>Bacteria</taxon>
        <taxon>Candidatus Nomuraibacteriota</taxon>
    </lineage>
</organism>
<dbReference type="AlphaFoldDB" id="A0A0G1NMA0"/>
<gene>
    <name evidence="1" type="ORF">UX31_C0015G0015</name>
</gene>
<evidence type="ECO:0000313" key="2">
    <source>
        <dbReference type="Proteomes" id="UP000034107"/>
    </source>
</evidence>
<proteinExistence type="predicted"/>
<name>A0A0G1NMA0_9BACT</name>
<dbReference type="Proteomes" id="UP000034107">
    <property type="component" value="Unassembled WGS sequence"/>
</dbReference>
<reference evidence="1 2" key="1">
    <citation type="journal article" date="2015" name="Nature">
        <title>rRNA introns, odd ribosomes, and small enigmatic genomes across a large radiation of phyla.</title>
        <authorList>
            <person name="Brown C.T."/>
            <person name="Hug L.A."/>
            <person name="Thomas B.C."/>
            <person name="Sharon I."/>
            <person name="Castelle C.J."/>
            <person name="Singh A."/>
            <person name="Wilkins M.J."/>
            <person name="Williams K.H."/>
            <person name="Banfield J.F."/>
        </authorList>
    </citation>
    <scope>NUCLEOTIDE SEQUENCE [LARGE SCALE GENOMIC DNA]</scope>
</reference>
<comment type="caution">
    <text evidence="1">The sequence shown here is derived from an EMBL/GenBank/DDBJ whole genome shotgun (WGS) entry which is preliminary data.</text>
</comment>